<name>X0UE43_9ZZZZ</name>
<sequence>GLQISGVNVTQEDATLVYNTLLGHLNDIPEGEEIDFSDESLIEPTARQIIDGLGALYK</sequence>
<accession>X0UE43</accession>
<gene>
    <name evidence="1" type="ORF">S01H1_26724</name>
</gene>
<dbReference type="AlphaFoldDB" id="X0UE43"/>
<comment type="caution">
    <text evidence="1">The sequence shown here is derived from an EMBL/GenBank/DDBJ whole genome shotgun (WGS) entry which is preliminary data.</text>
</comment>
<proteinExistence type="predicted"/>
<organism evidence="1">
    <name type="scientific">marine sediment metagenome</name>
    <dbReference type="NCBI Taxonomy" id="412755"/>
    <lineage>
        <taxon>unclassified sequences</taxon>
        <taxon>metagenomes</taxon>
        <taxon>ecological metagenomes</taxon>
    </lineage>
</organism>
<dbReference type="EMBL" id="BARS01016216">
    <property type="protein sequence ID" value="GAF98672.1"/>
    <property type="molecule type" value="Genomic_DNA"/>
</dbReference>
<reference evidence="1" key="1">
    <citation type="journal article" date="2014" name="Front. Microbiol.">
        <title>High frequency of phylogenetically diverse reductive dehalogenase-homologous genes in deep subseafloor sedimentary metagenomes.</title>
        <authorList>
            <person name="Kawai M."/>
            <person name="Futagami T."/>
            <person name="Toyoda A."/>
            <person name="Takaki Y."/>
            <person name="Nishi S."/>
            <person name="Hori S."/>
            <person name="Arai W."/>
            <person name="Tsubouchi T."/>
            <person name="Morono Y."/>
            <person name="Uchiyama I."/>
            <person name="Ito T."/>
            <person name="Fujiyama A."/>
            <person name="Inagaki F."/>
            <person name="Takami H."/>
        </authorList>
    </citation>
    <scope>NUCLEOTIDE SEQUENCE</scope>
    <source>
        <strain evidence="1">Expedition CK06-06</strain>
    </source>
</reference>
<feature type="non-terminal residue" evidence="1">
    <location>
        <position position="1"/>
    </location>
</feature>
<evidence type="ECO:0000313" key="1">
    <source>
        <dbReference type="EMBL" id="GAF98672.1"/>
    </source>
</evidence>
<protein>
    <submittedName>
        <fullName evidence="1">Uncharacterized protein</fullName>
    </submittedName>
</protein>